<feature type="domain" description="HTH lysR-type" evidence="5">
    <location>
        <begin position="5"/>
        <end position="62"/>
    </location>
</feature>
<gene>
    <name evidence="6" type="ORF">BVG79_p1000044</name>
</gene>
<dbReference type="FunFam" id="1.10.10.10:FF:000001">
    <property type="entry name" value="LysR family transcriptional regulator"/>
    <property type="match status" value="1"/>
</dbReference>
<dbReference type="PRINTS" id="PR00039">
    <property type="entry name" value="HTHLYSR"/>
</dbReference>
<evidence type="ECO:0000256" key="3">
    <source>
        <dbReference type="ARBA" id="ARBA00023125"/>
    </source>
</evidence>
<evidence type="ECO:0000313" key="6">
    <source>
        <dbReference type="EMBL" id="ARO15846.1"/>
    </source>
</evidence>
<evidence type="ECO:0000259" key="5">
    <source>
        <dbReference type="PROSITE" id="PS50931"/>
    </source>
</evidence>
<dbReference type="OrthoDB" id="9815174at2"/>
<geneLocation type="plasmid" evidence="6">
    <name>unnamed1</name>
</geneLocation>
<dbReference type="Pfam" id="PF03466">
    <property type="entry name" value="LysR_substrate"/>
    <property type="match status" value="1"/>
</dbReference>
<dbReference type="Pfam" id="PF00126">
    <property type="entry name" value="HTH_1"/>
    <property type="match status" value="1"/>
</dbReference>
<reference evidence="6 7" key="1">
    <citation type="submission" date="2017-02" db="EMBL/GenBank/DDBJ databases">
        <title>Ketogulonicigenium robustum SPU B003 Genome sequencing and assembly.</title>
        <authorList>
            <person name="Li Y."/>
            <person name="Liu L."/>
            <person name="Wang C."/>
            <person name="Zhang M."/>
            <person name="Zhang T."/>
            <person name="Zhang Y."/>
        </authorList>
    </citation>
    <scope>NUCLEOTIDE SEQUENCE [LARGE SCALE GENOMIC DNA]</scope>
    <source>
        <strain evidence="6 7">SPU_B003</strain>
        <plasmid evidence="6 7">unnamed1</plasmid>
    </source>
</reference>
<comment type="similarity">
    <text evidence="1">Belongs to the LysR transcriptional regulatory family.</text>
</comment>
<dbReference type="AlphaFoldDB" id="A0A1W6P2Y6"/>
<dbReference type="GO" id="GO:0003677">
    <property type="term" value="F:DNA binding"/>
    <property type="evidence" value="ECO:0007669"/>
    <property type="project" value="UniProtKB-KW"/>
</dbReference>
<dbReference type="PANTHER" id="PTHR30346">
    <property type="entry name" value="TRANSCRIPTIONAL DUAL REGULATOR HCAR-RELATED"/>
    <property type="match status" value="1"/>
</dbReference>
<dbReference type="PANTHER" id="PTHR30346:SF28">
    <property type="entry name" value="HTH-TYPE TRANSCRIPTIONAL REGULATOR CYNR"/>
    <property type="match status" value="1"/>
</dbReference>
<dbReference type="RefSeq" id="WP_085787434.1">
    <property type="nucleotide sequence ID" value="NZ_CP019938.1"/>
</dbReference>
<organism evidence="6 7">
    <name type="scientific">Ketogulonicigenium robustum</name>
    <dbReference type="NCBI Taxonomy" id="92947"/>
    <lineage>
        <taxon>Bacteria</taxon>
        <taxon>Pseudomonadati</taxon>
        <taxon>Pseudomonadota</taxon>
        <taxon>Alphaproteobacteria</taxon>
        <taxon>Rhodobacterales</taxon>
        <taxon>Roseobacteraceae</taxon>
        <taxon>Ketogulonicigenium</taxon>
    </lineage>
</organism>
<proteinExistence type="inferred from homology"/>
<evidence type="ECO:0000256" key="4">
    <source>
        <dbReference type="ARBA" id="ARBA00023163"/>
    </source>
</evidence>
<evidence type="ECO:0000313" key="7">
    <source>
        <dbReference type="Proteomes" id="UP000242447"/>
    </source>
</evidence>
<keyword evidence="3" id="KW-0238">DNA-binding</keyword>
<dbReference type="Proteomes" id="UP000242447">
    <property type="component" value="Plasmid unnamed1"/>
</dbReference>
<sequence>MNHQIDLRHIRYFAVLAEELHFGRAAERLNMAQAPLSQQIRQLEERIGTSLFHRTTRHVQLSAAGHRFASYAQRILSDVDEAIRFTRATTSEEAGRIRVGCINMVMATILPGAIKQLKQLHPATIVTPVTHTTGVQIQMLLDDQLDLALTRPTSLPNYLHGEVIFQESFCVALPADHPLTALTTLEAHHLDNVQLMNFTAKLGTGYGREIHRALKRAGVKPVIGAEFIDTSSALCLVSASEGVAILPRSAAWLSQPGVVFRPINLPGATADIMLVSRNVAMDVKTRDLAGLIRQIARALPV</sequence>
<dbReference type="KEGG" id="kro:BVG79_p1000044"/>
<dbReference type="SUPFAM" id="SSF46785">
    <property type="entry name" value="Winged helix' DNA-binding domain"/>
    <property type="match status" value="1"/>
</dbReference>
<accession>A0A1W6P2Y6</accession>
<protein>
    <submittedName>
        <fullName evidence="6">LysR family transcriptional regulator</fullName>
    </submittedName>
</protein>
<dbReference type="EMBL" id="CP019938">
    <property type="protein sequence ID" value="ARO15846.1"/>
    <property type="molecule type" value="Genomic_DNA"/>
</dbReference>
<dbReference type="InterPro" id="IPR036390">
    <property type="entry name" value="WH_DNA-bd_sf"/>
</dbReference>
<dbReference type="CDD" id="cd08414">
    <property type="entry name" value="PBP2_LTTR_aromatics_like"/>
    <property type="match status" value="1"/>
</dbReference>
<dbReference type="GO" id="GO:0003700">
    <property type="term" value="F:DNA-binding transcription factor activity"/>
    <property type="evidence" value="ECO:0007669"/>
    <property type="project" value="InterPro"/>
</dbReference>
<dbReference type="SUPFAM" id="SSF53850">
    <property type="entry name" value="Periplasmic binding protein-like II"/>
    <property type="match status" value="1"/>
</dbReference>
<keyword evidence="7" id="KW-1185">Reference proteome</keyword>
<keyword evidence="4" id="KW-0804">Transcription</keyword>
<evidence type="ECO:0000256" key="2">
    <source>
        <dbReference type="ARBA" id="ARBA00023015"/>
    </source>
</evidence>
<dbReference type="InterPro" id="IPR005119">
    <property type="entry name" value="LysR_subst-bd"/>
</dbReference>
<name>A0A1W6P2Y6_9RHOB</name>
<keyword evidence="6" id="KW-0614">Plasmid</keyword>
<dbReference type="GO" id="GO:0032993">
    <property type="term" value="C:protein-DNA complex"/>
    <property type="evidence" value="ECO:0007669"/>
    <property type="project" value="TreeGrafter"/>
</dbReference>
<dbReference type="PROSITE" id="PS50931">
    <property type="entry name" value="HTH_LYSR"/>
    <property type="match status" value="1"/>
</dbReference>
<dbReference type="InterPro" id="IPR000847">
    <property type="entry name" value="LysR_HTH_N"/>
</dbReference>
<dbReference type="Gene3D" id="1.10.10.10">
    <property type="entry name" value="Winged helix-like DNA-binding domain superfamily/Winged helix DNA-binding domain"/>
    <property type="match status" value="1"/>
</dbReference>
<dbReference type="InterPro" id="IPR036388">
    <property type="entry name" value="WH-like_DNA-bd_sf"/>
</dbReference>
<evidence type="ECO:0000256" key="1">
    <source>
        <dbReference type="ARBA" id="ARBA00009437"/>
    </source>
</evidence>
<dbReference type="Gene3D" id="3.40.190.10">
    <property type="entry name" value="Periplasmic binding protein-like II"/>
    <property type="match status" value="2"/>
</dbReference>
<keyword evidence="2" id="KW-0805">Transcription regulation</keyword>